<keyword evidence="7 11" id="KW-0132">Cell division</keyword>
<dbReference type="GeneID" id="90036589"/>
<evidence type="ECO:0000256" key="3">
    <source>
        <dbReference type="ARBA" id="ARBA00009471"/>
    </source>
</evidence>
<dbReference type="InterPro" id="IPR022816">
    <property type="entry name" value="Condensin_barren_su2"/>
</dbReference>
<comment type="function">
    <text evidence="11">Regulatory subunit of the condensin complex, a complex required for conversion of interphase chromatin into mitotic-like condense chromosomes.</text>
</comment>
<evidence type="ECO:0000256" key="7">
    <source>
        <dbReference type="ARBA" id="ARBA00022618"/>
    </source>
</evidence>
<evidence type="ECO:0000256" key="10">
    <source>
        <dbReference type="ARBA" id="ARBA00023306"/>
    </source>
</evidence>
<dbReference type="PANTHER" id="PTHR13108">
    <property type="entry name" value="CONDENSIN COMPLEX SUBUNIT 2"/>
    <property type="match status" value="1"/>
</dbReference>
<keyword evidence="5" id="KW-0158">Chromosome</keyword>
<organism evidence="13 14">
    <name type="scientific">Myxozyma melibiosi</name>
    <dbReference type="NCBI Taxonomy" id="54550"/>
    <lineage>
        <taxon>Eukaryota</taxon>
        <taxon>Fungi</taxon>
        <taxon>Dikarya</taxon>
        <taxon>Ascomycota</taxon>
        <taxon>Saccharomycotina</taxon>
        <taxon>Lipomycetes</taxon>
        <taxon>Lipomycetales</taxon>
        <taxon>Lipomycetaceae</taxon>
        <taxon>Myxozyma</taxon>
    </lineage>
</organism>
<comment type="similarity">
    <text evidence="3 11">Belongs to the CND2 (condensin subunit 2) family.</text>
</comment>
<keyword evidence="14" id="KW-1185">Reference proteome</keyword>
<evidence type="ECO:0000256" key="9">
    <source>
        <dbReference type="ARBA" id="ARBA00023067"/>
    </source>
</evidence>
<evidence type="ECO:0000256" key="5">
    <source>
        <dbReference type="ARBA" id="ARBA00022454"/>
    </source>
</evidence>
<evidence type="ECO:0000256" key="6">
    <source>
        <dbReference type="ARBA" id="ARBA00022490"/>
    </source>
</evidence>
<keyword evidence="10 11" id="KW-0131">Cell cycle</keyword>
<evidence type="ECO:0000256" key="1">
    <source>
        <dbReference type="ARBA" id="ARBA00004286"/>
    </source>
</evidence>
<proteinExistence type="inferred from homology"/>
<dbReference type="EMBL" id="JBBJBU010000004">
    <property type="protein sequence ID" value="KAK7205972.1"/>
    <property type="molecule type" value="Genomic_DNA"/>
</dbReference>
<evidence type="ECO:0000256" key="11">
    <source>
        <dbReference type="PIRNR" id="PIRNR017126"/>
    </source>
</evidence>
<evidence type="ECO:0000256" key="8">
    <source>
        <dbReference type="ARBA" id="ARBA00022776"/>
    </source>
</evidence>
<accession>A0ABR1F807</accession>
<evidence type="ECO:0000313" key="13">
    <source>
        <dbReference type="EMBL" id="KAK7205972.1"/>
    </source>
</evidence>
<feature type="compositionally biased region" description="Polar residues" evidence="12">
    <location>
        <begin position="29"/>
        <end position="41"/>
    </location>
</feature>
<reference evidence="13 14" key="1">
    <citation type="submission" date="2024-03" db="EMBL/GenBank/DDBJ databases">
        <title>Genome-scale model development and genomic sequencing of the oleaginous clade Lipomyces.</title>
        <authorList>
            <consortium name="Lawrence Berkeley National Laboratory"/>
            <person name="Czajka J.J."/>
            <person name="Han Y."/>
            <person name="Kim J."/>
            <person name="Mondo S.J."/>
            <person name="Hofstad B.A."/>
            <person name="Robles A."/>
            <person name="Haridas S."/>
            <person name="Riley R."/>
            <person name="LaButti K."/>
            <person name="Pangilinan J."/>
            <person name="Andreopoulos W."/>
            <person name="Lipzen A."/>
            <person name="Yan J."/>
            <person name="Wang M."/>
            <person name="Ng V."/>
            <person name="Grigoriev I.V."/>
            <person name="Spatafora J.W."/>
            <person name="Magnuson J.K."/>
            <person name="Baker S.E."/>
            <person name="Pomraning K.R."/>
        </authorList>
    </citation>
    <scope>NUCLEOTIDE SEQUENCE [LARGE SCALE GENOMIC DNA]</scope>
    <source>
        <strain evidence="13 14">Phaff 52-87</strain>
    </source>
</reference>
<keyword evidence="8 11" id="KW-0498">Mitosis</keyword>
<dbReference type="Proteomes" id="UP001498771">
    <property type="component" value="Unassembled WGS sequence"/>
</dbReference>
<dbReference type="PANTHER" id="PTHR13108:SF9">
    <property type="entry name" value="CONDENSIN COMPLEX SUBUNIT 2"/>
    <property type="match status" value="1"/>
</dbReference>
<feature type="region of interest" description="Disordered" evidence="12">
    <location>
        <begin position="1"/>
        <end position="69"/>
    </location>
</feature>
<dbReference type="RefSeq" id="XP_064769005.1">
    <property type="nucleotide sequence ID" value="XM_064911077.1"/>
</dbReference>
<evidence type="ECO:0000256" key="2">
    <source>
        <dbReference type="ARBA" id="ARBA00004496"/>
    </source>
</evidence>
<keyword evidence="6" id="KW-0963">Cytoplasm</keyword>
<evidence type="ECO:0000256" key="4">
    <source>
        <dbReference type="ARBA" id="ARBA00016065"/>
    </source>
</evidence>
<gene>
    <name evidence="13" type="ORF">BZA70DRAFT_267075</name>
</gene>
<feature type="compositionally biased region" description="Polar residues" evidence="12">
    <location>
        <begin position="1"/>
        <end position="21"/>
    </location>
</feature>
<feature type="region of interest" description="Disordered" evidence="12">
    <location>
        <begin position="180"/>
        <end position="211"/>
    </location>
</feature>
<evidence type="ECO:0000256" key="12">
    <source>
        <dbReference type="SAM" id="MobiDB-lite"/>
    </source>
</evidence>
<sequence length="808" mass="89731">MARQQQVPVAGTPSSYRSSLGSRRKISGLASSPAKSRNSNLADPLTLNDDSHEKRMRNSSRRTAVDEANRSIIAAATPANRSLLESDSAENTPKVPLLSNFEEWMKLATDNKINASNSWNFALIDYFHDMSLLKEGDGINFQKASCTLDGCVKIYTSRIDSVATETGKLLSGLTDNASKQAAASSKEAASDDEDDEEQATSKKPKRRPHADNTLVKDFEAIQIKKLDLEVSIDPLFKKATADFDEGGAKGMLLNHLSIEGSGRVVFDTNTDIKHDSFELDAEEKDHGPSKELDLSALKERYSSNLLVDINETYISPSLKDFEFPDDSNTVPVDIPFLKDFEAAEDDVFPPAGSNDDYVAGGADFAEAEEYSNSNPAVKEEFGNGGDLWLENIRNGSQVPEFHDDDYSVNLDDWEDDADDARAPGAYVLQFAKEAQTNSASESNDIFAYFDESIKKNWAGTQNWKIKRVMKGASDSKKPAQTRQVKKKTELVIDFIAPSVDEESLFESGNPSSIQLSRSHWRSETRNLLPDDINFNSKKLLRLFLKPKVQLRFISSRDAKSRSNNGMLLRADTDVLAGNSEGTARGLYDDDGDYLRLGDGDDESDTLHGANYDADFFAEPLEDAGIDATEHPEPQFVDAVDDLYMLESQTTRTGADPENSTMVGQDISMYPAGNQTEIRDETEYEFGSQLVLSNNRSYKTDFVKYARVAKKVDVKRLKDSLWTKLNTEEFEAAAKSSDRTIDSEEKQFSELVEGLTDMYPSKALADISTSFCFICLLHLANERGLEIDNNADFSDLAIRKVPDVEIEQY</sequence>
<dbReference type="PIRSF" id="PIRSF017126">
    <property type="entry name" value="Condensin_H"/>
    <property type="match status" value="1"/>
</dbReference>
<comment type="subcellular location">
    <subcellularLocation>
        <location evidence="1">Chromosome</location>
    </subcellularLocation>
    <subcellularLocation>
        <location evidence="2">Cytoplasm</location>
    </subcellularLocation>
</comment>
<name>A0ABR1F807_9ASCO</name>
<comment type="caution">
    <text evidence="13">The sequence shown here is derived from an EMBL/GenBank/DDBJ whole genome shotgun (WGS) entry which is preliminary data.</text>
</comment>
<keyword evidence="9 11" id="KW-0226">DNA condensation</keyword>
<evidence type="ECO:0000313" key="14">
    <source>
        <dbReference type="Proteomes" id="UP001498771"/>
    </source>
</evidence>
<protein>
    <recommendedName>
        <fullName evidence="4 11">Condensin complex subunit 2</fullName>
    </recommendedName>
</protein>
<dbReference type="Pfam" id="PF05786">
    <property type="entry name" value="Cnd2"/>
    <property type="match status" value="1"/>
</dbReference>